<proteinExistence type="inferred from homology"/>
<evidence type="ECO:0000256" key="4">
    <source>
        <dbReference type="ARBA" id="ARBA00023163"/>
    </source>
</evidence>
<evidence type="ECO:0000256" key="2">
    <source>
        <dbReference type="ARBA" id="ARBA00023015"/>
    </source>
</evidence>
<dbReference type="InterPro" id="IPR002571">
    <property type="entry name" value="HrcA"/>
</dbReference>
<reference evidence="7 8" key="1">
    <citation type="submission" date="2016-11" db="EMBL/GenBank/DDBJ databases">
        <title>Trade-off between light-utilization and light-protection in marine flavobacteria.</title>
        <authorList>
            <person name="Kumagai Y."/>
        </authorList>
    </citation>
    <scope>NUCLEOTIDE SEQUENCE [LARGE SCALE GENOMIC DNA]</scope>
    <source>
        <strain evidence="7 8">NBRC 107125</strain>
    </source>
</reference>
<dbReference type="KEGG" id="osg:BST96_03700"/>
<organism evidence="7 8">
    <name type="scientific">Oceanicoccus sagamiensis</name>
    <dbReference type="NCBI Taxonomy" id="716816"/>
    <lineage>
        <taxon>Bacteria</taxon>
        <taxon>Pseudomonadati</taxon>
        <taxon>Pseudomonadota</taxon>
        <taxon>Gammaproteobacteria</taxon>
        <taxon>Cellvibrionales</taxon>
        <taxon>Spongiibacteraceae</taxon>
        <taxon>Oceanicoccus</taxon>
    </lineage>
</organism>
<dbReference type="Proteomes" id="UP000193450">
    <property type="component" value="Chromosome"/>
</dbReference>
<keyword evidence="4 5" id="KW-0804">Transcription</keyword>
<dbReference type="InterPro" id="IPR023120">
    <property type="entry name" value="WHTH_transcript_rep_HrcA_IDD"/>
</dbReference>
<evidence type="ECO:0000256" key="5">
    <source>
        <dbReference type="HAMAP-Rule" id="MF_00081"/>
    </source>
</evidence>
<dbReference type="PIRSF" id="PIRSF005485">
    <property type="entry name" value="HrcA"/>
    <property type="match status" value="1"/>
</dbReference>
<keyword evidence="8" id="KW-1185">Reference proteome</keyword>
<comment type="similarity">
    <text evidence="5">Belongs to the HrcA family.</text>
</comment>
<dbReference type="NCBIfam" id="TIGR00331">
    <property type="entry name" value="hrcA"/>
    <property type="match status" value="1"/>
</dbReference>
<evidence type="ECO:0000256" key="3">
    <source>
        <dbReference type="ARBA" id="ARBA00023016"/>
    </source>
</evidence>
<dbReference type="InterPro" id="IPR029016">
    <property type="entry name" value="GAF-like_dom_sf"/>
</dbReference>
<dbReference type="EMBL" id="CP019343">
    <property type="protein sequence ID" value="ARN73288.1"/>
    <property type="molecule type" value="Genomic_DNA"/>
</dbReference>
<dbReference type="OrthoDB" id="9783139at2"/>
<dbReference type="SUPFAM" id="SSF55781">
    <property type="entry name" value="GAF domain-like"/>
    <property type="match status" value="1"/>
</dbReference>
<dbReference type="AlphaFoldDB" id="A0A1X9N599"/>
<comment type="function">
    <text evidence="5">Negative regulator of class I heat shock genes (grpE-dnaK-dnaJ and groELS operons). Prevents heat-shock induction of these operons.</text>
</comment>
<dbReference type="InterPro" id="IPR036388">
    <property type="entry name" value="WH-like_DNA-bd_sf"/>
</dbReference>
<dbReference type="GO" id="GO:0003677">
    <property type="term" value="F:DNA binding"/>
    <property type="evidence" value="ECO:0007669"/>
    <property type="project" value="InterPro"/>
</dbReference>
<dbReference type="STRING" id="716816.BST96_03700"/>
<gene>
    <name evidence="5" type="primary">hrcA</name>
    <name evidence="7" type="ORF">BST96_03700</name>
</gene>
<keyword evidence="2 5" id="KW-0805">Transcription regulation</keyword>
<evidence type="ECO:0000256" key="1">
    <source>
        <dbReference type="ARBA" id="ARBA00022491"/>
    </source>
</evidence>
<feature type="domain" description="Heat-inducible transcription repressor HrcA C-terminal" evidence="6">
    <location>
        <begin position="108"/>
        <end position="330"/>
    </location>
</feature>
<dbReference type="GO" id="GO:0045892">
    <property type="term" value="P:negative regulation of DNA-templated transcription"/>
    <property type="evidence" value="ECO:0007669"/>
    <property type="project" value="UniProtKB-UniRule"/>
</dbReference>
<evidence type="ECO:0000259" key="6">
    <source>
        <dbReference type="Pfam" id="PF01628"/>
    </source>
</evidence>
<dbReference type="InterPro" id="IPR036390">
    <property type="entry name" value="WH_DNA-bd_sf"/>
</dbReference>
<evidence type="ECO:0000313" key="8">
    <source>
        <dbReference type="Proteomes" id="UP000193450"/>
    </source>
</evidence>
<dbReference type="Gene3D" id="1.10.10.10">
    <property type="entry name" value="Winged helix-like DNA-binding domain superfamily/Winged helix DNA-binding domain"/>
    <property type="match status" value="1"/>
</dbReference>
<dbReference type="Gene3D" id="3.30.390.60">
    <property type="entry name" value="Heat-inducible transcription repressor hrca homolog, domain 3"/>
    <property type="match status" value="1"/>
</dbReference>
<keyword evidence="1 5" id="KW-0678">Repressor</keyword>
<dbReference type="HAMAP" id="MF_00081">
    <property type="entry name" value="HrcA"/>
    <property type="match status" value="1"/>
</dbReference>
<accession>A0A1X9N599</accession>
<dbReference type="RefSeq" id="WP_085757397.1">
    <property type="nucleotide sequence ID" value="NZ_CP019343.1"/>
</dbReference>
<sequence>MTADIVTERAQLLLKTLVERYIRDGQPVGSRSLLDDSGLPVSPATVRNVMSDLEERGLITSPHTSAGRIPTTQGYRLFVDSLITMQPITDQAIHNLELELDPDKSPTELVQTASQLLSSITSQAGLVTVPKPEKQALRQVEFLPLSGNRVLVILVINEREVQNRVVHTAREYSEIELQQATLIVNQRYAGKGLAEIRRGVVAAMQQDKDSIDSYMQTTLDLASKAFEQEDEGSDTEYVVAGESQLVSATSAEDMERLQELFAAFEQKKDILDLVDRSLQAEGVQIFIGEEAGYDMMGGFSLITAPYQTGGDNLGMLGVIGPTRMAYEQVIPMVDITAQILSLALKKS</sequence>
<dbReference type="PANTHER" id="PTHR34824:SF1">
    <property type="entry name" value="HEAT-INDUCIBLE TRANSCRIPTION REPRESSOR HRCA"/>
    <property type="match status" value="1"/>
</dbReference>
<name>A0A1X9N599_9GAMM</name>
<dbReference type="Pfam" id="PF01628">
    <property type="entry name" value="HrcA"/>
    <property type="match status" value="1"/>
</dbReference>
<keyword evidence="3 5" id="KW-0346">Stress response</keyword>
<dbReference type="Gene3D" id="3.30.450.40">
    <property type="match status" value="1"/>
</dbReference>
<dbReference type="InterPro" id="IPR021153">
    <property type="entry name" value="HrcA_C"/>
</dbReference>
<evidence type="ECO:0000313" key="7">
    <source>
        <dbReference type="EMBL" id="ARN73288.1"/>
    </source>
</evidence>
<dbReference type="SUPFAM" id="SSF46785">
    <property type="entry name" value="Winged helix' DNA-binding domain"/>
    <property type="match status" value="1"/>
</dbReference>
<dbReference type="PANTHER" id="PTHR34824">
    <property type="entry name" value="HEAT-INDUCIBLE TRANSCRIPTION REPRESSOR HRCA"/>
    <property type="match status" value="1"/>
</dbReference>
<protein>
    <recommendedName>
        <fullName evidence="5">Heat-inducible transcription repressor HrcA</fullName>
    </recommendedName>
</protein>